<evidence type="ECO:0008006" key="3">
    <source>
        <dbReference type="Google" id="ProtNLM"/>
    </source>
</evidence>
<dbReference type="Proteomes" id="UP000231480">
    <property type="component" value="Unassembled WGS sequence"/>
</dbReference>
<dbReference type="AlphaFoldDB" id="A0A2G9YFC5"/>
<organism evidence="1 2">
    <name type="scientific">Candidatus Portnoybacteria bacterium CG23_combo_of_CG06-09_8_20_14_all_37_13</name>
    <dbReference type="NCBI Taxonomy" id="1974819"/>
    <lineage>
        <taxon>Bacteria</taxon>
        <taxon>Candidatus Portnoyibacteriota</taxon>
    </lineage>
</organism>
<dbReference type="SUPFAM" id="SSF52172">
    <property type="entry name" value="CheY-like"/>
    <property type="match status" value="1"/>
</dbReference>
<proteinExistence type="predicted"/>
<evidence type="ECO:0000313" key="2">
    <source>
        <dbReference type="Proteomes" id="UP000231480"/>
    </source>
</evidence>
<dbReference type="EMBL" id="PCRH01000024">
    <property type="protein sequence ID" value="PIP17221.1"/>
    <property type="molecule type" value="Genomic_DNA"/>
</dbReference>
<protein>
    <recommendedName>
        <fullName evidence="3">Response regulatory domain-containing protein</fullName>
    </recommendedName>
</protein>
<comment type="caution">
    <text evidence="1">The sequence shown here is derived from an EMBL/GenBank/DDBJ whole genome shotgun (WGS) entry which is preliminary data.</text>
</comment>
<reference evidence="1 2" key="1">
    <citation type="submission" date="2017-09" db="EMBL/GenBank/DDBJ databases">
        <title>Depth-based differentiation of microbial function through sediment-hosted aquifers and enrichment of novel symbionts in the deep terrestrial subsurface.</title>
        <authorList>
            <person name="Probst A.J."/>
            <person name="Ladd B."/>
            <person name="Jarett J.K."/>
            <person name="Geller-Mcgrath D.E."/>
            <person name="Sieber C.M."/>
            <person name="Emerson J.B."/>
            <person name="Anantharaman K."/>
            <person name="Thomas B.C."/>
            <person name="Malmstrom R."/>
            <person name="Stieglmeier M."/>
            <person name="Klingl A."/>
            <person name="Woyke T."/>
            <person name="Ryan C.M."/>
            <person name="Banfield J.F."/>
        </authorList>
    </citation>
    <scope>NUCLEOTIDE SEQUENCE [LARGE SCALE GENOMIC DNA]</scope>
    <source>
        <strain evidence="1">CG23_combo_of_CG06-09_8_20_14_all_37_13</strain>
    </source>
</reference>
<accession>A0A2G9YFC5</accession>
<evidence type="ECO:0000313" key="1">
    <source>
        <dbReference type="EMBL" id="PIP17221.1"/>
    </source>
</evidence>
<sequence>MEDRRQKILLLIREKFLVFLYENLFKINKFLVLKAQSGLEMRQAFQKNDFNLIVLAMFLDEKDLKFLIEQALSKKIPILFLNVDTTKDFLAAYLKHDQYVYVDILNDDPKMIIKKARKLMAKYSTRRV</sequence>
<dbReference type="InterPro" id="IPR011006">
    <property type="entry name" value="CheY-like_superfamily"/>
</dbReference>
<name>A0A2G9YFC5_9BACT</name>
<gene>
    <name evidence="1" type="ORF">COX44_01120</name>
</gene>